<gene>
    <name evidence="10" type="ORF">J2S08_002440</name>
</gene>
<feature type="chain" id="PRO_5047493281" evidence="8">
    <location>
        <begin position="24"/>
        <end position="322"/>
    </location>
</feature>
<evidence type="ECO:0000256" key="1">
    <source>
        <dbReference type="ARBA" id="ARBA00004193"/>
    </source>
</evidence>
<organism evidence="10 11">
    <name type="scientific">Bacillus chungangensis</name>
    <dbReference type="NCBI Taxonomy" id="587633"/>
    <lineage>
        <taxon>Bacteria</taxon>
        <taxon>Bacillati</taxon>
        <taxon>Bacillota</taxon>
        <taxon>Bacilli</taxon>
        <taxon>Bacillales</taxon>
        <taxon>Bacillaceae</taxon>
        <taxon>Bacillus</taxon>
    </lineage>
</organism>
<dbReference type="Pfam" id="PF01497">
    <property type="entry name" value="Peripla_BP_2"/>
    <property type="match status" value="1"/>
</dbReference>
<feature type="compositionally biased region" description="Low complexity" evidence="7">
    <location>
        <begin position="39"/>
        <end position="49"/>
    </location>
</feature>
<dbReference type="PANTHER" id="PTHR30532">
    <property type="entry name" value="IRON III DICITRATE-BINDING PERIPLASMIC PROTEIN"/>
    <property type="match status" value="1"/>
</dbReference>
<keyword evidence="6" id="KW-0449">Lipoprotein</keyword>
<evidence type="ECO:0000313" key="11">
    <source>
        <dbReference type="Proteomes" id="UP001223586"/>
    </source>
</evidence>
<keyword evidence="5" id="KW-0564">Palmitate</keyword>
<evidence type="ECO:0000256" key="5">
    <source>
        <dbReference type="ARBA" id="ARBA00023139"/>
    </source>
</evidence>
<evidence type="ECO:0000313" key="10">
    <source>
        <dbReference type="EMBL" id="MDQ0176582.1"/>
    </source>
</evidence>
<evidence type="ECO:0000256" key="3">
    <source>
        <dbReference type="ARBA" id="ARBA00022448"/>
    </source>
</evidence>
<proteinExistence type="inferred from homology"/>
<dbReference type="Proteomes" id="UP001223586">
    <property type="component" value="Unassembled WGS sequence"/>
</dbReference>
<feature type="domain" description="Fe/B12 periplasmic-binding" evidence="9">
    <location>
        <begin position="69"/>
        <end position="322"/>
    </location>
</feature>
<evidence type="ECO:0000256" key="7">
    <source>
        <dbReference type="SAM" id="MobiDB-lite"/>
    </source>
</evidence>
<evidence type="ECO:0000256" key="6">
    <source>
        <dbReference type="ARBA" id="ARBA00023288"/>
    </source>
</evidence>
<evidence type="ECO:0000256" key="2">
    <source>
        <dbReference type="ARBA" id="ARBA00008814"/>
    </source>
</evidence>
<dbReference type="PANTHER" id="PTHR30532:SF1">
    <property type="entry name" value="IRON(3+)-HYDROXAMATE-BINDING PROTEIN FHUD"/>
    <property type="match status" value="1"/>
</dbReference>
<dbReference type="PROSITE" id="PS50983">
    <property type="entry name" value="FE_B12_PBP"/>
    <property type="match status" value="1"/>
</dbReference>
<dbReference type="InterPro" id="IPR002491">
    <property type="entry name" value="ABC_transptr_periplasmic_BD"/>
</dbReference>
<accession>A0ABT9WUK8</accession>
<comment type="similarity">
    <text evidence="2">Belongs to the bacterial solute-binding protein 8 family.</text>
</comment>
<keyword evidence="11" id="KW-1185">Reference proteome</keyword>
<name>A0ABT9WUK8_9BACI</name>
<keyword evidence="3" id="KW-0813">Transport</keyword>
<keyword evidence="4 8" id="KW-0732">Signal</keyword>
<evidence type="ECO:0000259" key="9">
    <source>
        <dbReference type="PROSITE" id="PS50983"/>
    </source>
</evidence>
<dbReference type="SUPFAM" id="SSF53807">
    <property type="entry name" value="Helical backbone' metal receptor"/>
    <property type="match status" value="1"/>
</dbReference>
<protein>
    <submittedName>
        <fullName evidence="10">Iron complex transport system substrate-binding protein</fullName>
    </submittedName>
</protein>
<feature type="signal peptide" evidence="8">
    <location>
        <begin position="1"/>
        <end position="23"/>
    </location>
</feature>
<comment type="caution">
    <text evidence="10">The sequence shown here is derived from an EMBL/GenBank/DDBJ whole genome shotgun (WGS) entry which is preliminary data.</text>
</comment>
<evidence type="ECO:0000256" key="4">
    <source>
        <dbReference type="ARBA" id="ARBA00022729"/>
    </source>
</evidence>
<sequence>MKRKSWIGRIIILAMMLMIAGCAENTGSTKTEAEKKPASSSGESKAQSSFPRTIKHLQGETVIEEKPVRIATPYISFVDYLAVLDEYPIAGQGIAIIERNFPYLSKMIEGKEIMDLGHEVDIEKLLASEPDIIIAANDMADQYDTLSQIAPTVIFPEAGDWRETLQQIAEVIGKEEKAESVLAEFDRKSAAYKEQLAFRSEESVLFTMYRGKEQFVTWEEERFDPFYNGLGLKPTKGAEKGGTLSLEALAELNPDHLFVVNNWQEPIEGGVKADLKDNKVWNSLNAVQNGQVYDLEDPSLPGPLALAKIKGIEEVIEVMGGK</sequence>
<dbReference type="Gene3D" id="3.40.50.1980">
    <property type="entry name" value="Nitrogenase molybdenum iron protein domain"/>
    <property type="match status" value="2"/>
</dbReference>
<comment type="subcellular location">
    <subcellularLocation>
        <location evidence="1">Cell membrane</location>
        <topology evidence="1">Lipid-anchor</topology>
    </subcellularLocation>
</comment>
<dbReference type="EMBL" id="JAUSTT010000014">
    <property type="protein sequence ID" value="MDQ0176582.1"/>
    <property type="molecule type" value="Genomic_DNA"/>
</dbReference>
<reference evidence="10 11" key="1">
    <citation type="submission" date="2023-07" db="EMBL/GenBank/DDBJ databases">
        <title>Genomic Encyclopedia of Type Strains, Phase IV (KMG-IV): sequencing the most valuable type-strain genomes for metagenomic binning, comparative biology and taxonomic classification.</title>
        <authorList>
            <person name="Goeker M."/>
        </authorList>
    </citation>
    <scope>NUCLEOTIDE SEQUENCE [LARGE SCALE GENOMIC DNA]</scope>
    <source>
        <strain evidence="10 11">DSM 23837</strain>
    </source>
</reference>
<dbReference type="InterPro" id="IPR051313">
    <property type="entry name" value="Bact_iron-sidero_bind"/>
</dbReference>
<dbReference type="RefSeq" id="WP_307229851.1">
    <property type="nucleotide sequence ID" value="NZ_JAUSTT010000014.1"/>
</dbReference>
<feature type="region of interest" description="Disordered" evidence="7">
    <location>
        <begin position="28"/>
        <end position="51"/>
    </location>
</feature>
<evidence type="ECO:0000256" key="8">
    <source>
        <dbReference type="SAM" id="SignalP"/>
    </source>
</evidence>
<dbReference type="PROSITE" id="PS51257">
    <property type="entry name" value="PROKAR_LIPOPROTEIN"/>
    <property type="match status" value="1"/>
</dbReference>